<dbReference type="Proteomes" id="UP001302602">
    <property type="component" value="Unassembled WGS sequence"/>
</dbReference>
<name>A0AAN6Z0P1_9PEZI</name>
<sequence>MTVPQAMQGTNSVVLALLPGQFYGPFAGATVHVDDVARAMSRRSARASLVTEATGTPSVGQLW</sequence>
<evidence type="ECO:0000313" key="2">
    <source>
        <dbReference type="Proteomes" id="UP001302602"/>
    </source>
</evidence>
<dbReference type="EMBL" id="MU853237">
    <property type="protein sequence ID" value="KAK4120667.1"/>
    <property type="molecule type" value="Genomic_DNA"/>
</dbReference>
<dbReference type="RefSeq" id="XP_062644438.1">
    <property type="nucleotide sequence ID" value="XM_062793598.1"/>
</dbReference>
<evidence type="ECO:0000313" key="1">
    <source>
        <dbReference type="EMBL" id="KAK4120667.1"/>
    </source>
</evidence>
<gene>
    <name evidence="1" type="ORF">N657DRAFT_648854</name>
</gene>
<comment type="caution">
    <text evidence="1">The sequence shown here is derived from an EMBL/GenBank/DDBJ whole genome shotgun (WGS) entry which is preliminary data.</text>
</comment>
<reference evidence="1" key="2">
    <citation type="submission" date="2023-05" db="EMBL/GenBank/DDBJ databases">
        <authorList>
            <consortium name="Lawrence Berkeley National Laboratory"/>
            <person name="Steindorff A."/>
            <person name="Hensen N."/>
            <person name="Bonometti L."/>
            <person name="Westerberg I."/>
            <person name="Brannstrom I.O."/>
            <person name="Guillou S."/>
            <person name="Cros-Aarteil S."/>
            <person name="Calhoun S."/>
            <person name="Haridas S."/>
            <person name="Kuo A."/>
            <person name="Mondo S."/>
            <person name="Pangilinan J."/>
            <person name="Riley R."/>
            <person name="Labutti K."/>
            <person name="Andreopoulos B."/>
            <person name="Lipzen A."/>
            <person name="Chen C."/>
            <person name="Yanf M."/>
            <person name="Daum C."/>
            <person name="Ng V."/>
            <person name="Clum A."/>
            <person name="Ohm R."/>
            <person name="Martin F."/>
            <person name="Silar P."/>
            <person name="Natvig D."/>
            <person name="Lalanne C."/>
            <person name="Gautier V."/>
            <person name="Ament-Velasquez S.L."/>
            <person name="Kruys A."/>
            <person name="Hutchinson M.I."/>
            <person name="Powell A.J."/>
            <person name="Barry K."/>
            <person name="Miller A.N."/>
            <person name="Grigoriev I.V."/>
            <person name="Debuchy R."/>
            <person name="Gladieux P."/>
            <person name="Thoren M.H."/>
            <person name="Johannesson H."/>
        </authorList>
    </citation>
    <scope>NUCLEOTIDE SEQUENCE</scope>
    <source>
        <strain evidence="1">CBS 731.68</strain>
    </source>
</reference>
<proteinExistence type="predicted"/>
<reference evidence="1" key="1">
    <citation type="journal article" date="2023" name="Mol. Phylogenet. Evol.">
        <title>Genome-scale phylogeny and comparative genomics of the fungal order Sordariales.</title>
        <authorList>
            <person name="Hensen N."/>
            <person name="Bonometti L."/>
            <person name="Westerberg I."/>
            <person name="Brannstrom I.O."/>
            <person name="Guillou S."/>
            <person name="Cros-Aarteil S."/>
            <person name="Calhoun S."/>
            <person name="Haridas S."/>
            <person name="Kuo A."/>
            <person name="Mondo S."/>
            <person name="Pangilinan J."/>
            <person name="Riley R."/>
            <person name="LaButti K."/>
            <person name="Andreopoulos B."/>
            <person name="Lipzen A."/>
            <person name="Chen C."/>
            <person name="Yan M."/>
            <person name="Daum C."/>
            <person name="Ng V."/>
            <person name="Clum A."/>
            <person name="Steindorff A."/>
            <person name="Ohm R.A."/>
            <person name="Martin F."/>
            <person name="Silar P."/>
            <person name="Natvig D.O."/>
            <person name="Lalanne C."/>
            <person name="Gautier V."/>
            <person name="Ament-Velasquez S.L."/>
            <person name="Kruys A."/>
            <person name="Hutchinson M.I."/>
            <person name="Powell A.J."/>
            <person name="Barry K."/>
            <person name="Miller A.N."/>
            <person name="Grigoriev I.V."/>
            <person name="Debuchy R."/>
            <person name="Gladieux P."/>
            <person name="Hiltunen Thoren M."/>
            <person name="Johannesson H."/>
        </authorList>
    </citation>
    <scope>NUCLEOTIDE SEQUENCE</scope>
    <source>
        <strain evidence="1">CBS 731.68</strain>
    </source>
</reference>
<accession>A0AAN6Z0P1</accession>
<organism evidence="1 2">
    <name type="scientific">Parathielavia appendiculata</name>
    <dbReference type="NCBI Taxonomy" id="2587402"/>
    <lineage>
        <taxon>Eukaryota</taxon>
        <taxon>Fungi</taxon>
        <taxon>Dikarya</taxon>
        <taxon>Ascomycota</taxon>
        <taxon>Pezizomycotina</taxon>
        <taxon>Sordariomycetes</taxon>
        <taxon>Sordariomycetidae</taxon>
        <taxon>Sordariales</taxon>
        <taxon>Chaetomiaceae</taxon>
        <taxon>Parathielavia</taxon>
    </lineage>
</organism>
<dbReference type="AlphaFoldDB" id="A0AAN6Z0P1"/>
<keyword evidence="2" id="KW-1185">Reference proteome</keyword>
<protein>
    <submittedName>
        <fullName evidence="1">Uncharacterized protein</fullName>
    </submittedName>
</protein>
<dbReference type="GeneID" id="87830367"/>